<dbReference type="InterPro" id="IPR050493">
    <property type="entry name" value="FAD-dep_Monooxygenase_BioMet"/>
</dbReference>
<dbReference type="SUPFAM" id="SSF51905">
    <property type="entry name" value="FAD/NAD(P)-binding domain"/>
    <property type="match status" value="1"/>
</dbReference>
<keyword evidence="5" id="KW-1185">Reference proteome</keyword>
<dbReference type="PANTHER" id="PTHR13789">
    <property type="entry name" value="MONOOXYGENASE"/>
    <property type="match status" value="1"/>
</dbReference>
<evidence type="ECO:0000313" key="5">
    <source>
        <dbReference type="Proteomes" id="UP001055115"/>
    </source>
</evidence>
<proteinExistence type="inferred from homology"/>
<sequence length="101" mass="11034">MSEQAVRPDGISIRRWENGERIGFTDLSESFVDLCGAPYYVAHRAHLHSALYQRAIDLGVTVHLDSKVSKYDPEIPCATLASGQSYTADLIVAADVPMIGV</sequence>
<dbReference type="PANTHER" id="PTHR13789:SF147">
    <property type="entry name" value="PUTATIVE (AFU_ORTHOLOGUE AFUA_2G01950)-RELATED"/>
    <property type="match status" value="1"/>
</dbReference>
<keyword evidence="3" id="KW-0503">Monooxygenase</keyword>
<keyword evidence="2" id="KW-0560">Oxidoreductase</keyword>
<evidence type="ECO:0000256" key="1">
    <source>
        <dbReference type="ARBA" id="ARBA00007992"/>
    </source>
</evidence>
<dbReference type="AlphaFoldDB" id="A0AA37PD79"/>
<dbReference type="RefSeq" id="XP_049132433.1">
    <property type="nucleotide sequence ID" value="XM_049276476.1"/>
</dbReference>
<organism evidence="4 5">
    <name type="scientific">Colletotrichum spaethianum</name>
    <dbReference type="NCBI Taxonomy" id="700344"/>
    <lineage>
        <taxon>Eukaryota</taxon>
        <taxon>Fungi</taxon>
        <taxon>Dikarya</taxon>
        <taxon>Ascomycota</taxon>
        <taxon>Pezizomycotina</taxon>
        <taxon>Sordariomycetes</taxon>
        <taxon>Hypocreomycetidae</taxon>
        <taxon>Glomerellales</taxon>
        <taxon>Glomerellaceae</taxon>
        <taxon>Colletotrichum</taxon>
        <taxon>Colletotrichum spaethianum species complex</taxon>
    </lineage>
</organism>
<dbReference type="EMBL" id="BQXU01000034">
    <property type="protein sequence ID" value="GKT50083.1"/>
    <property type="molecule type" value="Genomic_DNA"/>
</dbReference>
<evidence type="ECO:0000313" key="4">
    <source>
        <dbReference type="EMBL" id="GKT50083.1"/>
    </source>
</evidence>
<comment type="similarity">
    <text evidence="1">Belongs to the paxM FAD-dependent monooxygenase family.</text>
</comment>
<name>A0AA37PD79_9PEZI</name>
<dbReference type="InterPro" id="IPR036188">
    <property type="entry name" value="FAD/NAD-bd_sf"/>
</dbReference>
<evidence type="ECO:0000256" key="2">
    <source>
        <dbReference type="ARBA" id="ARBA00023002"/>
    </source>
</evidence>
<dbReference type="Gene3D" id="3.50.50.60">
    <property type="entry name" value="FAD/NAD(P)-binding domain"/>
    <property type="match status" value="1"/>
</dbReference>
<gene>
    <name evidence="4" type="ORF">ColSpa_10264</name>
</gene>
<evidence type="ECO:0000256" key="3">
    <source>
        <dbReference type="ARBA" id="ARBA00023033"/>
    </source>
</evidence>
<dbReference type="Proteomes" id="UP001055115">
    <property type="component" value="Unassembled WGS sequence"/>
</dbReference>
<comment type="caution">
    <text evidence="4">The sequence shown here is derived from an EMBL/GenBank/DDBJ whole genome shotgun (WGS) entry which is preliminary data.</text>
</comment>
<accession>A0AA37PD79</accession>
<protein>
    <submittedName>
        <fullName evidence="4">Uncharacterized protein</fullName>
    </submittedName>
</protein>
<dbReference type="GeneID" id="73331066"/>
<dbReference type="GO" id="GO:0004497">
    <property type="term" value="F:monooxygenase activity"/>
    <property type="evidence" value="ECO:0007669"/>
    <property type="project" value="UniProtKB-KW"/>
</dbReference>
<reference evidence="4 5" key="1">
    <citation type="submission" date="2022-03" db="EMBL/GenBank/DDBJ databases">
        <title>Genome data of Colletotrichum spp.</title>
        <authorList>
            <person name="Utami Y.D."/>
            <person name="Hiruma K."/>
        </authorList>
    </citation>
    <scope>NUCLEOTIDE SEQUENCE [LARGE SCALE GENOMIC DNA]</scope>
    <source>
        <strain evidence="4 5">MAFF 239500</strain>
    </source>
</reference>